<protein>
    <submittedName>
        <fullName evidence="4">T9SS C-terminal target domain-containing protein</fullName>
    </submittedName>
</protein>
<dbReference type="EMBL" id="QTJX01000002">
    <property type="protein sequence ID" value="RDY59495.1"/>
    <property type="molecule type" value="Genomic_DNA"/>
</dbReference>
<evidence type="ECO:0000256" key="1">
    <source>
        <dbReference type="ARBA" id="ARBA00022729"/>
    </source>
</evidence>
<feature type="signal peptide" evidence="2">
    <location>
        <begin position="1"/>
        <end position="19"/>
    </location>
</feature>
<dbReference type="RefSeq" id="WP_116184109.1">
    <property type="nucleotide sequence ID" value="NZ_QTJX01000002.1"/>
</dbReference>
<keyword evidence="1 2" id="KW-0732">Signal</keyword>
<sequence length="108" mass="12354">MKKFYFVLILMALPLFSFGQELVTVNTEQVQELKGFKMYPNPVYGEEVYITTASNGSKHIKVYDVFGEVVLTDRISTNTLNISRLVPGVYVLQVTEQKKTMTRKLVVK</sequence>
<comment type="caution">
    <text evidence="4">The sequence shown here is derived from an EMBL/GenBank/DDBJ whole genome shotgun (WGS) entry which is preliminary data.</text>
</comment>
<evidence type="ECO:0000256" key="2">
    <source>
        <dbReference type="SAM" id="SignalP"/>
    </source>
</evidence>
<name>A0A371JPN8_9FLAO</name>
<reference evidence="4 5" key="1">
    <citation type="submission" date="2018-08" db="EMBL/GenBank/DDBJ databases">
        <title>Muricauda nanhaiensis sp. nov., isolated from seawater of the South China Sea.</title>
        <authorList>
            <person name="Dang Y."/>
        </authorList>
    </citation>
    <scope>NUCLEOTIDE SEQUENCE [LARGE SCALE GENOMIC DNA]</scope>
    <source>
        <strain evidence="4 5">SM1704</strain>
    </source>
</reference>
<dbReference type="OrthoDB" id="862563at2"/>
<accession>A0A371JPN8</accession>
<dbReference type="Proteomes" id="UP000261828">
    <property type="component" value="Unassembled WGS sequence"/>
</dbReference>
<evidence type="ECO:0000313" key="4">
    <source>
        <dbReference type="EMBL" id="RDY59495.1"/>
    </source>
</evidence>
<feature type="domain" description="Secretion system C-terminal sorting" evidence="3">
    <location>
        <begin position="38"/>
        <end position="107"/>
    </location>
</feature>
<dbReference type="AlphaFoldDB" id="A0A371JPN8"/>
<dbReference type="InterPro" id="IPR026444">
    <property type="entry name" value="Secre_tail"/>
</dbReference>
<gene>
    <name evidence="4" type="ORF">DX873_08930</name>
</gene>
<feature type="chain" id="PRO_5016835380" evidence="2">
    <location>
        <begin position="20"/>
        <end position="108"/>
    </location>
</feature>
<dbReference type="NCBIfam" id="TIGR04183">
    <property type="entry name" value="Por_Secre_tail"/>
    <property type="match status" value="1"/>
</dbReference>
<keyword evidence="5" id="KW-1185">Reference proteome</keyword>
<proteinExistence type="predicted"/>
<evidence type="ECO:0000259" key="3">
    <source>
        <dbReference type="Pfam" id="PF18962"/>
    </source>
</evidence>
<organism evidence="4 5">
    <name type="scientific">Flagellimonas nanhaiensis</name>
    <dbReference type="NCBI Taxonomy" id="2292706"/>
    <lineage>
        <taxon>Bacteria</taxon>
        <taxon>Pseudomonadati</taxon>
        <taxon>Bacteroidota</taxon>
        <taxon>Flavobacteriia</taxon>
        <taxon>Flavobacteriales</taxon>
        <taxon>Flavobacteriaceae</taxon>
        <taxon>Flagellimonas</taxon>
    </lineage>
</organism>
<dbReference type="Pfam" id="PF18962">
    <property type="entry name" value="Por_Secre_tail"/>
    <property type="match status" value="1"/>
</dbReference>
<evidence type="ECO:0000313" key="5">
    <source>
        <dbReference type="Proteomes" id="UP000261828"/>
    </source>
</evidence>